<dbReference type="OMA" id="QWIHNIN"/>
<proteinExistence type="predicted"/>
<organism evidence="1 2">
    <name type="scientific">Pneumocystis murina (strain B123)</name>
    <name type="common">Mouse pneumocystis pneumonia agent</name>
    <name type="synonym">Pneumocystis carinii f. sp. muris</name>
    <dbReference type="NCBI Taxonomy" id="1069680"/>
    <lineage>
        <taxon>Eukaryota</taxon>
        <taxon>Fungi</taxon>
        <taxon>Dikarya</taxon>
        <taxon>Ascomycota</taxon>
        <taxon>Taphrinomycotina</taxon>
        <taxon>Pneumocystomycetes</taxon>
        <taxon>Pneumocystaceae</taxon>
        <taxon>Pneumocystis</taxon>
    </lineage>
</organism>
<protein>
    <recommendedName>
        <fullName evidence="3">Maintenance of telomere capping protein 1</fullName>
    </recommendedName>
</protein>
<dbReference type="Pfam" id="PF10310">
    <property type="entry name" value="DUF5427"/>
    <property type="match status" value="2"/>
</dbReference>
<dbReference type="VEuPathDB" id="FungiDB:PNEG_03495"/>
<accession>M7NHK8</accession>
<reference evidence="2" key="1">
    <citation type="journal article" date="2016" name="Nat. Commun.">
        <title>Genome analysis of three Pneumocystis species reveals adaptation mechanisms to life exclusively in mammalian hosts.</title>
        <authorList>
            <person name="Ma L."/>
            <person name="Chen Z."/>
            <person name="Huang D.W."/>
            <person name="Kutty G."/>
            <person name="Ishihara M."/>
            <person name="Wang H."/>
            <person name="Abouelleil A."/>
            <person name="Bishop L."/>
            <person name="Davey E."/>
            <person name="Deng R."/>
            <person name="Deng X."/>
            <person name="Fan L."/>
            <person name="Fantoni G."/>
            <person name="Fitzgerald M."/>
            <person name="Gogineni E."/>
            <person name="Goldberg J.M."/>
            <person name="Handley G."/>
            <person name="Hu X."/>
            <person name="Huber C."/>
            <person name="Jiao X."/>
            <person name="Jones K."/>
            <person name="Levin J.Z."/>
            <person name="Liu Y."/>
            <person name="Macdonald P."/>
            <person name="Melnikov A."/>
            <person name="Raley C."/>
            <person name="Sassi M."/>
            <person name="Sherman B.T."/>
            <person name="Song X."/>
            <person name="Sykes S."/>
            <person name="Tran B."/>
            <person name="Walsh L."/>
            <person name="Xia Y."/>
            <person name="Yang J."/>
            <person name="Young S."/>
            <person name="Zeng Q."/>
            <person name="Zheng X."/>
            <person name="Stephens R."/>
            <person name="Nusbaum C."/>
            <person name="Birren B.W."/>
            <person name="Azadi P."/>
            <person name="Lempicki R.A."/>
            <person name="Cuomo C.A."/>
            <person name="Kovacs J.A."/>
        </authorList>
    </citation>
    <scope>NUCLEOTIDE SEQUENCE [LARGE SCALE GENOMIC DNA]</scope>
    <source>
        <strain evidence="2">B123</strain>
    </source>
</reference>
<dbReference type="PANTHER" id="PTHR28265:SF1">
    <property type="entry name" value="MAINTENANCE OF TELOMERE CAPPING PROTEIN 1"/>
    <property type="match status" value="1"/>
</dbReference>
<keyword evidence="2" id="KW-1185">Reference proteome</keyword>
<evidence type="ECO:0000313" key="1">
    <source>
        <dbReference type="EMBL" id="EMR08053.1"/>
    </source>
</evidence>
<dbReference type="eggNOG" id="ENOG502QU4J">
    <property type="taxonomic scope" value="Eukaryota"/>
</dbReference>
<gene>
    <name evidence="1" type="ORF">PNEG_03495</name>
</gene>
<evidence type="ECO:0008006" key="3">
    <source>
        <dbReference type="Google" id="ProtNLM"/>
    </source>
</evidence>
<evidence type="ECO:0000313" key="2">
    <source>
        <dbReference type="Proteomes" id="UP000011958"/>
    </source>
</evidence>
<dbReference type="AlphaFoldDB" id="M7NHK8"/>
<dbReference type="GeneID" id="19897182"/>
<name>M7NHK8_PNEMU</name>
<dbReference type="EMBL" id="AFWA02000016">
    <property type="protein sequence ID" value="EMR08053.1"/>
    <property type="molecule type" value="Genomic_DNA"/>
</dbReference>
<dbReference type="STRING" id="1069680.M7NHK8"/>
<sequence length="381" mass="44140">MSENKKDFMSLFDSIDKINFEKDTHDFPVENIQDEKTVLEFLDNISKKRPIEKCEETQEVEENVEKTGLLSENYVKNDSIDEMEKISKNSEETWFNGLLNNASFFVKQAEEKVKQFQQSEGKKIQKRMSQFIDIDTLGKLGEHFKSYSISSLSSTFNSVLNVVAPPISLHEILEIEIYHDLIFFPKIDNIVYSVFDEVLSQIENEDIVVQKGKKDTIFLEPSKEFCIFEGIDEAIRSAKYHIAPFLGSKKKQIRFSDSLTVYISCIYISIQAYSFNLENTLSDTKEEDLNKNEKMLCFVIHLNDPQYGIEFSVHSQALPIQWIHNINNKDSKLSEDYLDQINEWIEKTLQLSIGIVAQSYIEKRGNKNELLEDKPLSTNVS</sequence>
<dbReference type="RefSeq" id="XP_007875585.1">
    <property type="nucleotide sequence ID" value="XM_007877394.1"/>
</dbReference>
<dbReference type="HOGENOM" id="CLU_042692_0_0_1"/>
<dbReference type="InterPro" id="IPR018814">
    <property type="entry name" value="DUF5427"/>
</dbReference>
<comment type="caution">
    <text evidence="1">The sequence shown here is derived from an EMBL/GenBank/DDBJ whole genome shotgun (WGS) entry which is preliminary data.</text>
</comment>
<dbReference type="OrthoDB" id="5594977at2759"/>
<dbReference type="PANTHER" id="PTHR28265">
    <property type="entry name" value="MAINTENANCE OF TELOMERE CAPPING PROTEIN 1"/>
    <property type="match status" value="1"/>
</dbReference>
<dbReference type="Proteomes" id="UP000011958">
    <property type="component" value="Unassembled WGS sequence"/>
</dbReference>